<evidence type="ECO:0000313" key="2">
    <source>
        <dbReference type="EMBL" id="CAG8650937.1"/>
    </source>
</evidence>
<name>A0A9N9DSK5_9GLOM</name>
<organism evidence="2 3">
    <name type="scientific">Paraglomus brasilianum</name>
    <dbReference type="NCBI Taxonomy" id="144538"/>
    <lineage>
        <taxon>Eukaryota</taxon>
        <taxon>Fungi</taxon>
        <taxon>Fungi incertae sedis</taxon>
        <taxon>Mucoromycota</taxon>
        <taxon>Glomeromycotina</taxon>
        <taxon>Glomeromycetes</taxon>
        <taxon>Paraglomerales</taxon>
        <taxon>Paraglomeraceae</taxon>
        <taxon>Paraglomus</taxon>
    </lineage>
</organism>
<dbReference type="OrthoDB" id="2367745at2759"/>
<evidence type="ECO:0000313" key="3">
    <source>
        <dbReference type="Proteomes" id="UP000789739"/>
    </source>
</evidence>
<protein>
    <submittedName>
        <fullName evidence="2">1284_t:CDS:1</fullName>
    </submittedName>
</protein>
<evidence type="ECO:0000256" key="1">
    <source>
        <dbReference type="SAM" id="MobiDB-lite"/>
    </source>
</evidence>
<comment type="caution">
    <text evidence="2">The sequence shown here is derived from an EMBL/GenBank/DDBJ whole genome shotgun (WGS) entry which is preliminary data.</text>
</comment>
<feature type="compositionally biased region" description="Basic and acidic residues" evidence="1">
    <location>
        <begin position="397"/>
        <end position="424"/>
    </location>
</feature>
<reference evidence="2" key="1">
    <citation type="submission" date="2021-06" db="EMBL/GenBank/DDBJ databases">
        <authorList>
            <person name="Kallberg Y."/>
            <person name="Tangrot J."/>
            <person name="Rosling A."/>
        </authorList>
    </citation>
    <scope>NUCLEOTIDE SEQUENCE</scope>
    <source>
        <strain evidence="2">BR232B</strain>
    </source>
</reference>
<gene>
    <name evidence="2" type="ORF">PBRASI_LOCUS10264</name>
</gene>
<dbReference type="AlphaFoldDB" id="A0A9N9DSK5"/>
<dbReference type="EMBL" id="CAJVPI010002886">
    <property type="protein sequence ID" value="CAG8650937.1"/>
    <property type="molecule type" value="Genomic_DNA"/>
</dbReference>
<proteinExistence type="predicted"/>
<feature type="region of interest" description="Disordered" evidence="1">
    <location>
        <begin position="388"/>
        <end position="431"/>
    </location>
</feature>
<dbReference type="Proteomes" id="UP000789739">
    <property type="component" value="Unassembled WGS sequence"/>
</dbReference>
<accession>A0A9N9DSK5</accession>
<keyword evidence="3" id="KW-1185">Reference proteome</keyword>
<sequence>MAQNANVLWIQLENKNRANKYPISDGDNRNLDDLATEFCKKGRLQTLKIDPEDLEFFGDYDKSHYDNSNSSDGPLSSDIKLQHLKTTAKAPLIVRYLLSDMSIIVNVKLANAQQKIRISHSTGAWKDLLDETEQRYTTLQLDNTNFYFVDQATKKETINNAFVFFEIVKETKPNNEDEIVLDLIVRIEGKKAYGEWSIKDVLHELLQDQHKSINAIPELDIDATFGLYKVDQEQEKFLKENLRKITKAFRYVISNNKATARNYINPIIIEAVSAVQKSHASELAVVVTEAKMIDVQNGIAQNIAQLHTAVEESKKRKRSDGTPMCKAMCGIVTTANEWRFLSWDMRSLTPTVLLSKPYNCSFNNNVGVSEVLSVIIRILQSQADDIAGQSVEEGAETEERASQHRRLEDEAETEERASQHRHLEDEAETEE</sequence>